<gene>
    <name evidence="17" type="primary">SFTPB</name>
</gene>
<dbReference type="Proteomes" id="UP000515140">
    <property type="component" value="Unplaced"/>
</dbReference>
<evidence type="ECO:0000259" key="14">
    <source>
        <dbReference type="PROSITE" id="PS50015"/>
    </source>
</evidence>
<dbReference type="InterPro" id="IPR008138">
    <property type="entry name" value="SapB_2"/>
</dbReference>
<protein>
    <recommendedName>
        <fullName evidence="11">Pulmonary surfactant-associated protein B</fullName>
    </recommendedName>
    <alternativeName>
        <fullName evidence="12">Pulmonary surfactant-associated proteolipid SPL(Phe)</fullName>
    </alternativeName>
</protein>
<feature type="domain" description="Saposin B-type" evidence="14">
    <location>
        <begin position="68"/>
        <end position="149"/>
    </location>
</feature>
<dbReference type="Pfam" id="PF02199">
    <property type="entry name" value="SapA"/>
    <property type="match status" value="2"/>
</dbReference>
<dbReference type="InParanoid" id="A0A6P5J1Y9"/>
<dbReference type="SMART" id="SM00162">
    <property type="entry name" value="SAPA"/>
    <property type="match status" value="2"/>
</dbReference>
<name>A0A6P5J1Y9_PHACI</name>
<dbReference type="SMART" id="SM00741">
    <property type="entry name" value="SapB"/>
    <property type="match status" value="3"/>
</dbReference>
<dbReference type="FunFam" id="1.10.225.10:FF:000008">
    <property type="entry name" value="Pulmonary surfactant-associated protein B"/>
    <property type="match status" value="1"/>
</dbReference>
<keyword evidence="9" id="KW-0325">Glycoprotein</keyword>
<dbReference type="InterPro" id="IPR008139">
    <property type="entry name" value="SaposinB_dom"/>
</dbReference>
<dbReference type="InterPro" id="IPR011001">
    <property type="entry name" value="Saposin-like"/>
</dbReference>
<accession>A0A6P5J1Y9</accession>
<dbReference type="PROSITE" id="PS50015">
    <property type="entry name" value="SAP_B"/>
    <property type="match status" value="3"/>
</dbReference>
<dbReference type="InterPro" id="IPR003119">
    <property type="entry name" value="SAP_A"/>
</dbReference>
<reference evidence="17" key="1">
    <citation type="submission" date="2025-08" db="UniProtKB">
        <authorList>
            <consortium name="RefSeq"/>
        </authorList>
    </citation>
    <scope>IDENTIFICATION</scope>
    <source>
        <tissue evidence="17">Spleen</tissue>
    </source>
</reference>
<dbReference type="GO" id="GO:0007585">
    <property type="term" value="P:respiratory gaseous exchange by respiratory system"/>
    <property type="evidence" value="ECO:0007669"/>
    <property type="project" value="UniProtKB-KW"/>
</dbReference>
<evidence type="ECO:0000256" key="12">
    <source>
        <dbReference type="ARBA" id="ARBA00041785"/>
    </source>
</evidence>
<organism evidence="16 17">
    <name type="scientific">Phascolarctos cinereus</name>
    <name type="common">Koala</name>
    <dbReference type="NCBI Taxonomy" id="38626"/>
    <lineage>
        <taxon>Eukaryota</taxon>
        <taxon>Metazoa</taxon>
        <taxon>Chordata</taxon>
        <taxon>Craniata</taxon>
        <taxon>Vertebrata</taxon>
        <taxon>Euteleostomi</taxon>
        <taxon>Mammalia</taxon>
        <taxon>Metatheria</taxon>
        <taxon>Diprotodontia</taxon>
        <taxon>Phascolarctidae</taxon>
        <taxon>Phascolarctos</taxon>
    </lineage>
</organism>
<evidence type="ECO:0000313" key="17">
    <source>
        <dbReference type="RefSeq" id="XP_020825196.1"/>
    </source>
</evidence>
<evidence type="ECO:0000256" key="2">
    <source>
        <dbReference type="ARBA" id="ARBA00011748"/>
    </source>
</evidence>
<feature type="domain" description="Saposin A-type" evidence="15">
    <location>
        <begin position="369"/>
        <end position="405"/>
    </location>
</feature>
<keyword evidence="8" id="KW-1015">Disulfide bond</keyword>
<sequence length="405" mass="44564">MAIAGTLPLLLLLLLLPLSSLSPAVAARIPTLPACAQDPEFQCQDIETAIRCGALGHCLRKVWGRANADDLCQECQGILTILTKMAKETLFKKTIQHFLEEECSKLPVKLMVPNCQHIVDEYLSLLITHFQGQIPKRICGSLGLCEDKVPLSAWEPESQDLSEKLVPAFLEDFPGRLGAHTQDLMEQRFPIPLPFCWICRTLLKKVQSMIPKSVLAVAVAQVCHIVPLVAGGICQCLAERYTVILVDALMSRVLPQLVCGLILRCSTEEGSNLDRVISGLLPNQWTPSDPDCHLCISVTSWASSQLPANSTERDVEKTLVGTCNNPKLDWQECQGLVEQFYPALLSLLPHGRDPHNICQALGVCEMELSQPRTPACAQGPSFWCSSIQAAKECHAVLYCKIHGQD</sequence>
<dbReference type="Pfam" id="PF03489">
    <property type="entry name" value="SapB_2"/>
    <property type="match status" value="2"/>
</dbReference>
<dbReference type="GeneID" id="110196365"/>
<proteinExistence type="predicted"/>
<dbReference type="GO" id="GO:0097208">
    <property type="term" value="C:alveolar lamellar body"/>
    <property type="evidence" value="ECO:0007669"/>
    <property type="project" value="TreeGrafter"/>
</dbReference>
<keyword evidence="4" id="KW-0964">Secreted</keyword>
<feature type="signal peptide" evidence="13">
    <location>
        <begin position="1"/>
        <end position="26"/>
    </location>
</feature>
<keyword evidence="6 13" id="KW-0732">Signal</keyword>
<dbReference type="GO" id="GO:0016020">
    <property type="term" value="C:membrane"/>
    <property type="evidence" value="ECO:0007669"/>
    <property type="project" value="GOC"/>
</dbReference>
<evidence type="ECO:0000256" key="9">
    <source>
        <dbReference type="ARBA" id="ARBA00023180"/>
    </source>
</evidence>
<evidence type="ECO:0000259" key="15">
    <source>
        <dbReference type="PROSITE" id="PS51110"/>
    </source>
</evidence>
<evidence type="ECO:0000256" key="11">
    <source>
        <dbReference type="ARBA" id="ARBA00041094"/>
    </source>
</evidence>
<evidence type="ECO:0000256" key="8">
    <source>
        <dbReference type="ARBA" id="ARBA00023157"/>
    </source>
</evidence>
<dbReference type="InterPro" id="IPR008373">
    <property type="entry name" value="Saposin"/>
</dbReference>
<keyword evidence="3" id="KW-0767">Surface film</keyword>
<evidence type="ECO:0000256" key="3">
    <source>
        <dbReference type="ARBA" id="ARBA00022439"/>
    </source>
</evidence>
<dbReference type="GO" id="GO:0006665">
    <property type="term" value="P:sphingolipid metabolic process"/>
    <property type="evidence" value="ECO:0007669"/>
    <property type="project" value="InterPro"/>
</dbReference>
<dbReference type="PRINTS" id="PR01797">
    <property type="entry name" value="SAPOSIN"/>
</dbReference>
<evidence type="ECO:0000256" key="6">
    <source>
        <dbReference type="ARBA" id="ARBA00022729"/>
    </source>
</evidence>
<evidence type="ECO:0000256" key="7">
    <source>
        <dbReference type="ARBA" id="ARBA00022737"/>
    </source>
</evidence>
<dbReference type="PANTHER" id="PTHR11480">
    <property type="entry name" value="SAPOSIN-RELATED"/>
    <property type="match status" value="1"/>
</dbReference>
<evidence type="ECO:0000256" key="13">
    <source>
        <dbReference type="SAM" id="SignalP"/>
    </source>
</evidence>
<comment type="subunit">
    <text evidence="2">Homodimer; disulfide-linked.</text>
</comment>
<dbReference type="PANTHER" id="PTHR11480:SF33">
    <property type="entry name" value="PULMONARY SURFACTANT-ASSOCIATED PROTEIN B"/>
    <property type="match status" value="1"/>
</dbReference>
<dbReference type="AlphaFoldDB" id="A0A6P5J1Y9"/>
<evidence type="ECO:0000256" key="10">
    <source>
        <dbReference type="ARBA" id="ARBA00037221"/>
    </source>
</evidence>
<dbReference type="GO" id="GO:0005576">
    <property type="term" value="C:extracellular region"/>
    <property type="evidence" value="ECO:0007669"/>
    <property type="project" value="UniProtKB-SubCell"/>
</dbReference>
<dbReference type="PROSITE" id="PS51110">
    <property type="entry name" value="SAP_A"/>
    <property type="match status" value="2"/>
</dbReference>
<dbReference type="GO" id="GO:0005764">
    <property type="term" value="C:lysosome"/>
    <property type="evidence" value="ECO:0007669"/>
    <property type="project" value="InterPro"/>
</dbReference>
<dbReference type="InterPro" id="IPR051428">
    <property type="entry name" value="Sphingo_Act-Surfact_Prot"/>
</dbReference>
<keyword evidence="7" id="KW-0677">Repeat</keyword>
<dbReference type="GO" id="GO:0005771">
    <property type="term" value="C:multivesicular body"/>
    <property type="evidence" value="ECO:0007669"/>
    <property type="project" value="TreeGrafter"/>
</dbReference>
<evidence type="ECO:0000313" key="16">
    <source>
        <dbReference type="Proteomes" id="UP000515140"/>
    </source>
</evidence>
<feature type="domain" description="Saposin B-type" evidence="14">
    <location>
        <begin position="288"/>
        <end position="368"/>
    </location>
</feature>
<feature type="domain" description="Saposin A-type" evidence="15">
    <location>
        <begin position="28"/>
        <end position="68"/>
    </location>
</feature>
<feature type="chain" id="PRO_5027998496" description="Pulmonary surfactant-associated protein B" evidence="13">
    <location>
        <begin position="27"/>
        <end position="405"/>
    </location>
</feature>
<evidence type="ECO:0000256" key="5">
    <source>
        <dbReference type="ARBA" id="ARBA00022713"/>
    </source>
</evidence>
<evidence type="ECO:0000256" key="4">
    <source>
        <dbReference type="ARBA" id="ARBA00022525"/>
    </source>
</evidence>
<keyword evidence="16" id="KW-1185">Reference proteome</keyword>
<dbReference type="KEGG" id="pcw:110196365"/>
<dbReference type="Gene3D" id="1.10.225.10">
    <property type="entry name" value="Saposin-like"/>
    <property type="match status" value="3"/>
</dbReference>
<evidence type="ECO:0000256" key="1">
    <source>
        <dbReference type="ARBA" id="ARBA00004364"/>
    </source>
</evidence>
<dbReference type="CTD" id="6439"/>
<feature type="domain" description="Saposin B-type" evidence="14">
    <location>
        <begin position="192"/>
        <end position="269"/>
    </location>
</feature>
<keyword evidence="5" id="KW-0305">Gaseous exchange</keyword>
<dbReference type="RefSeq" id="XP_020825196.1">
    <property type="nucleotide sequence ID" value="XM_020969537.1"/>
</dbReference>
<dbReference type="SUPFAM" id="SSF47862">
    <property type="entry name" value="Saposin"/>
    <property type="match status" value="3"/>
</dbReference>
<dbReference type="FunCoup" id="A0A6P5J1Y9">
    <property type="interactions" value="27"/>
</dbReference>
<comment type="subcellular location">
    <subcellularLocation>
        <location evidence="1">Secreted</location>
        <location evidence="1">Extracellular space</location>
        <location evidence="1">Surface film</location>
    </subcellularLocation>
</comment>
<comment type="function">
    <text evidence="10">Pulmonary surfactant-associated proteins promote alveolar stability by lowering the surface tension at the air-liquid interface in the peripheral air spaces. SP-B increases the collapse pressure of palmitic acid to nearly 70 millinewtons per meter.</text>
</comment>